<dbReference type="InterPro" id="IPR041255">
    <property type="entry name" value="LpxI_N"/>
</dbReference>
<dbReference type="Pfam" id="PF06230">
    <property type="entry name" value="LpxI_C"/>
    <property type="match status" value="1"/>
</dbReference>
<evidence type="ECO:0000313" key="4">
    <source>
        <dbReference type="Proteomes" id="UP001597521"/>
    </source>
</evidence>
<reference evidence="4" key="1">
    <citation type="journal article" date="2019" name="Int. J. Syst. Evol. Microbiol.">
        <title>The Global Catalogue of Microorganisms (GCM) 10K type strain sequencing project: providing services to taxonomists for standard genome sequencing and annotation.</title>
        <authorList>
            <consortium name="The Broad Institute Genomics Platform"/>
            <consortium name="The Broad Institute Genome Sequencing Center for Infectious Disease"/>
            <person name="Wu L."/>
            <person name="Ma J."/>
        </authorList>
    </citation>
    <scope>NUCLEOTIDE SEQUENCE [LARGE SCALE GENOMIC DNA]</scope>
    <source>
        <strain evidence="4">CCM 7427</strain>
    </source>
</reference>
<dbReference type="Pfam" id="PF17930">
    <property type="entry name" value="LpxI_N"/>
    <property type="match status" value="1"/>
</dbReference>
<dbReference type="PANTHER" id="PTHR39962:SF1">
    <property type="entry name" value="LPXI FAMILY PROTEIN"/>
    <property type="match status" value="1"/>
</dbReference>
<keyword evidence="4" id="KW-1185">Reference proteome</keyword>
<feature type="domain" description="LpxI C-terminal" evidence="1">
    <location>
        <begin position="129"/>
        <end position="265"/>
    </location>
</feature>
<dbReference type="RefSeq" id="WP_386835128.1">
    <property type="nucleotide sequence ID" value="NZ_JBHUNP010000001.1"/>
</dbReference>
<feature type="domain" description="LpxI N-terminal" evidence="2">
    <location>
        <begin position="4"/>
        <end position="126"/>
    </location>
</feature>
<name>A0ABW5QPC2_9HYPH</name>
<organism evidence="3 4">
    <name type="scientific">Devosia albogilva</name>
    <dbReference type="NCBI Taxonomy" id="429726"/>
    <lineage>
        <taxon>Bacteria</taxon>
        <taxon>Pseudomonadati</taxon>
        <taxon>Pseudomonadota</taxon>
        <taxon>Alphaproteobacteria</taxon>
        <taxon>Hyphomicrobiales</taxon>
        <taxon>Devosiaceae</taxon>
        <taxon>Devosia</taxon>
    </lineage>
</organism>
<dbReference type="Gene3D" id="3.40.140.80">
    <property type="match status" value="1"/>
</dbReference>
<accession>A0ABW5QPC2</accession>
<evidence type="ECO:0000259" key="2">
    <source>
        <dbReference type="Pfam" id="PF17930"/>
    </source>
</evidence>
<evidence type="ECO:0000313" key="3">
    <source>
        <dbReference type="EMBL" id="MFD2649555.1"/>
    </source>
</evidence>
<dbReference type="EC" id="3.6.1.54" evidence="3"/>
<dbReference type="EMBL" id="JBHUNP010000001">
    <property type="protein sequence ID" value="MFD2649555.1"/>
    <property type="molecule type" value="Genomic_DNA"/>
</dbReference>
<dbReference type="PANTHER" id="PTHR39962">
    <property type="entry name" value="BLL4848 PROTEIN"/>
    <property type="match status" value="1"/>
</dbReference>
<keyword evidence="3" id="KW-0378">Hydrolase</keyword>
<dbReference type="GO" id="GO:0016787">
    <property type="term" value="F:hydrolase activity"/>
    <property type="evidence" value="ECO:0007669"/>
    <property type="project" value="UniProtKB-KW"/>
</dbReference>
<gene>
    <name evidence="3" type="primary">lpxI</name>
    <name evidence="3" type="ORF">ACFSX5_17350</name>
</gene>
<dbReference type="InterPro" id="IPR043167">
    <property type="entry name" value="LpxI_C_sf"/>
</dbReference>
<dbReference type="Gene3D" id="3.40.50.20">
    <property type="match status" value="1"/>
</dbReference>
<dbReference type="InterPro" id="IPR010415">
    <property type="entry name" value="LpxI_C"/>
</dbReference>
<sequence length="271" mass="28435">MSERLALIVGAGGLVPPLVRAAAARGPIKVLSLNPRRDLAEYEPVPFSLSRPEEAVAVIRSFGATHFVMAGGVSLSDIARESLAGFFSGTSVATSIGDTSLSDLVARLENMTGAAPMGVHEIAPDLLAPEGRIGGPELGPVQLDSARHALRLARDVGALDLGQAVVVAGRRTVAVEDIAGTDSLIRRVRWLRFRRLVADGNSPLVLAKCRKPQQPMFLDLPAIGPRTVENAARARIGTIAVEAGATLVIERDKVAATAGRLGISVLGMRHD</sequence>
<dbReference type="Proteomes" id="UP001597521">
    <property type="component" value="Unassembled WGS sequence"/>
</dbReference>
<evidence type="ECO:0000259" key="1">
    <source>
        <dbReference type="Pfam" id="PF06230"/>
    </source>
</evidence>
<dbReference type="InterPro" id="IPR053174">
    <property type="entry name" value="LpxI"/>
</dbReference>
<protein>
    <submittedName>
        <fullName evidence="3">UDP-2,3-diacylglucosamine diphosphatase LpxI domain-containing protein</fullName>
        <ecNumber evidence="3">3.6.1.54</ecNumber>
    </submittedName>
</protein>
<proteinExistence type="predicted"/>
<comment type="caution">
    <text evidence="3">The sequence shown here is derived from an EMBL/GenBank/DDBJ whole genome shotgun (WGS) entry which is preliminary data.</text>
</comment>